<dbReference type="EMBL" id="SMMG02000009">
    <property type="protein sequence ID" value="KAA3461289.1"/>
    <property type="molecule type" value="Genomic_DNA"/>
</dbReference>
<protein>
    <submittedName>
        <fullName evidence="1">Reverse transcriptase</fullName>
    </submittedName>
</protein>
<keyword evidence="2" id="KW-1185">Reference proteome</keyword>
<dbReference type="PANTHER" id="PTHR33710:SF64">
    <property type="entry name" value="ENDONUCLEASE_EXONUCLEASE_PHOSPHATASE DOMAIN-CONTAINING PROTEIN"/>
    <property type="match status" value="1"/>
</dbReference>
<dbReference type="GO" id="GO:0003964">
    <property type="term" value="F:RNA-directed DNA polymerase activity"/>
    <property type="evidence" value="ECO:0007669"/>
    <property type="project" value="UniProtKB-KW"/>
</dbReference>
<keyword evidence="1" id="KW-0808">Transferase</keyword>
<name>A0A5B6UU64_9ROSI</name>
<keyword evidence="1" id="KW-0695">RNA-directed DNA polymerase</keyword>
<dbReference type="SUPFAM" id="SSF56219">
    <property type="entry name" value="DNase I-like"/>
    <property type="match status" value="1"/>
</dbReference>
<dbReference type="Gene3D" id="3.60.10.10">
    <property type="entry name" value="Endonuclease/exonuclease/phosphatase"/>
    <property type="match status" value="1"/>
</dbReference>
<gene>
    <name evidence="1" type="ORF">EPI10_027868</name>
</gene>
<dbReference type="InterPro" id="IPR036691">
    <property type="entry name" value="Endo/exonu/phosph_ase_sf"/>
</dbReference>
<reference evidence="2" key="1">
    <citation type="journal article" date="2019" name="Plant Biotechnol. J.">
        <title>Genome sequencing of the Australian wild diploid species Gossypium australe highlights disease resistance and delayed gland morphogenesis.</title>
        <authorList>
            <person name="Cai Y."/>
            <person name="Cai X."/>
            <person name="Wang Q."/>
            <person name="Wang P."/>
            <person name="Zhang Y."/>
            <person name="Cai C."/>
            <person name="Xu Y."/>
            <person name="Wang K."/>
            <person name="Zhou Z."/>
            <person name="Wang C."/>
            <person name="Geng S."/>
            <person name="Li B."/>
            <person name="Dong Q."/>
            <person name="Hou Y."/>
            <person name="Wang H."/>
            <person name="Ai P."/>
            <person name="Liu Z."/>
            <person name="Yi F."/>
            <person name="Sun M."/>
            <person name="An G."/>
            <person name="Cheng J."/>
            <person name="Zhang Y."/>
            <person name="Shi Q."/>
            <person name="Xie Y."/>
            <person name="Shi X."/>
            <person name="Chang Y."/>
            <person name="Huang F."/>
            <person name="Chen Y."/>
            <person name="Hong S."/>
            <person name="Mi L."/>
            <person name="Sun Q."/>
            <person name="Zhang L."/>
            <person name="Zhou B."/>
            <person name="Peng R."/>
            <person name="Zhang X."/>
            <person name="Liu F."/>
        </authorList>
    </citation>
    <scope>NUCLEOTIDE SEQUENCE [LARGE SCALE GENOMIC DNA]</scope>
    <source>
        <strain evidence="2">cv. PA1801</strain>
    </source>
</reference>
<evidence type="ECO:0000313" key="1">
    <source>
        <dbReference type="EMBL" id="KAA3461289.1"/>
    </source>
</evidence>
<sequence length="126" mass="14800">MVKEDWILEGDFNAIMDDAEKVGGRRELRVHMKELREVLEELALVDIKTARGWFTWVNNRDGNDLVKERLDRFVMTTNAVSIFPFIETNVIRQTKSDHDAVMLDTLGRKPKEKQKDPRLFFKFDAC</sequence>
<dbReference type="Proteomes" id="UP000325315">
    <property type="component" value="Unassembled WGS sequence"/>
</dbReference>
<dbReference type="PANTHER" id="PTHR33710">
    <property type="entry name" value="BNAC02G09200D PROTEIN"/>
    <property type="match status" value="1"/>
</dbReference>
<dbReference type="AlphaFoldDB" id="A0A5B6UU64"/>
<comment type="caution">
    <text evidence="1">The sequence shown here is derived from an EMBL/GenBank/DDBJ whole genome shotgun (WGS) entry which is preliminary data.</text>
</comment>
<keyword evidence="1" id="KW-0548">Nucleotidyltransferase</keyword>
<proteinExistence type="predicted"/>
<organism evidence="1 2">
    <name type="scientific">Gossypium australe</name>
    <dbReference type="NCBI Taxonomy" id="47621"/>
    <lineage>
        <taxon>Eukaryota</taxon>
        <taxon>Viridiplantae</taxon>
        <taxon>Streptophyta</taxon>
        <taxon>Embryophyta</taxon>
        <taxon>Tracheophyta</taxon>
        <taxon>Spermatophyta</taxon>
        <taxon>Magnoliopsida</taxon>
        <taxon>eudicotyledons</taxon>
        <taxon>Gunneridae</taxon>
        <taxon>Pentapetalae</taxon>
        <taxon>rosids</taxon>
        <taxon>malvids</taxon>
        <taxon>Malvales</taxon>
        <taxon>Malvaceae</taxon>
        <taxon>Malvoideae</taxon>
        <taxon>Gossypium</taxon>
    </lineage>
</organism>
<dbReference type="OrthoDB" id="990388at2759"/>
<evidence type="ECO:0000313" key="2">
    <source>
        <dbReference type="Proteomes" id="UP000325315"/>
    </source>
</evidence>
<accession>A0A5B6UU64</accession>